<evidence type="ECO:0000313" key="2">
    <source>
        <dbReference type="EMBL" id="KAL2530190.1"/>
    </source>
</evidence>
<dbReference type="Proteomes" id="UP001604277">
    <property type="component" value="Unassembled WGS sequence"/>
</dbReference>
<evidence type="ECO:0000313" key="3">
    <source>
        <dbReference type="Proteomes" id="UP001604277"/>
    </source>
</evidence>
<reference evidence="3" key="1">
    <citation type="submission" date="2024-07" db="EMBL/GenBank/DDBJ databases">
        <title>Two chromosome-level genome assemblies of Korean endemic species Abeliophyllum distichum and Forsythia ovata (Oleaceae).</title>
        <authorList>
            <person name="Jang H."/>
        </authorList>
    </citation>
    <scope>NUCLEOTIDE SEQUENCE [LARGE SCALE GENOMIC DNA]</scope>
</reference>
<feature type="region of interest" description="Disordered" evidence="1">
    <location>
        <begin position="1"/>
        <end position="21"/>
    </location>
</feature>
<feature type="compositionally biased region" description="Polar residues" evidence="1">
    <location>
        <begin position="12"/>
        <end position="21"/>
    </location>
</feature>
<dbReference type="EMBL" id="JBFOLJ010000006">
    <property type="protein sequence ID" value="KAL2530190.1"/>
    <property type="molecule type" value="Genomic_DNA"/>
</dbReference>
<accession>A0ABD1UYQ3</accession>
<comment type="caution">
    <text evidence="2">The sequence shown here is derived from an EMBL/GenBank/DDBJ whole genome shotgun (WGS) entry which is preliminary data.</text>
</comment>
<dbReference type="AlphaFoldDB" id="A0ABD1UYQ3"/>
<organism evidence="2 3">
    <name type="scientific">Forsythia ovata</name>
    <dbReference type="NCBI Taxonomy" id="205694"/>
    <lineage>
        <taxon>Eukaryota</taxon>
        <taxon>Viridiplantae</taxon>
        <taxon>Streptophyta</taxon>
        <taxon>Embryophyta</taxon>
        <taxon>Tracheophyta</taxon>
        <taxon>Spermatophyta</taxon>
        <taxon>Magnoliopsida</taxon>
        <taxon>eudicotyledons</taxon>
        <taxon>Gunneridae</taxon>
        <taxon>Pentapetalae</taxon>
        <taxon>asterids</taxon>
        <taxon>lamiids</taxon>
        <taxon>Lamiales</taxon>
        <taxon>Oleaceae</taxon>
        <taxon>Forsythieae</taxon>
        <taxon>Forsythia</taxon>
    </lineage>
</organism>
<gene>
    <name evidence="2" type="ORF">Fot_22791</name>
</gene>
<protein>
    <submittedName>
        <fullName evidence="2">Uncharacterized protein</fullName>
    </submittedName>
</protein>
<sequence length="105" mass="11599">MKSLMVGKDSPELSTESGRTNMSGKLCAKWREKEIQPLRAVFGREIGDNCNISYTSSFAMANSHVASLDKQLLCLWDVEFSNQRSNKKECSICYLGSAGGTLVWG</sequence>
<keyword evidence="3" id="KW-1185">Reference proteome</keyword>
<evidence type="ECO:0000256" key="1">
    <source>
        <dbReference type="SAM" id="MobiDB-lite"/>
    </source>
</evidence>
<proteinExistence type="predicted"/>
<name>A0ABD1UYQ3_9LAMI</name>